<dbReference type="InterPro" id="IPR000210">
    <property type="entry name" value="BTB/POZ_dom"/>
</dbReference>
<keyword evidence="3" id="KW-1185">Reference proteome</keyword>
<dbReference type="EMBL" id="BGPR01008752">
    <property type="protein sequence ID" value="GBN35829.1"/>
    <property type="molecule type" value="Genomic_DNA"/>
</dbReference>
<dbReference type="SUPFAM" id="SSF49599">
    <property type="entry name" value="TRAF domain-like"/>
    <property type="match status" value="1"/>
</dbReference>
<organism evidence="2 3">
    <name type="scientific">Araneus ventricosus</name>
    <name type="common">Orbweaver spider</name>
    <name type="synonym">Epeira ventricosa</name>
    <dbReference type="NCBI Taxonomy" id="182803"/>
    <lineage>
        <taxon>Eukaryota</taxon>
        <taxon>Metazoa</taxon>
        <taxon>Ecdysozoa</taxon>
        <taxon>Arthropoda</taxon>
        <taxon>Chelicerata</taxon>
        <taxon>Arachnida</taxon>
        <taxon>Araneae</taxon>
        <taxon>Araneomorphae</taxon>
        <taxon>Entelegynae</taxon>
        <taxon>Araneoidea</taxon>
        <taxon>Araneidae</taxon>
        <taxon>Araneus</taxon>
    </lineage>
</organism>
<dbReference type="InterPro" id="IPR011333">
    <property type="entry name" value="SKP1/BTB/POZ_sf"/>
</dbReference>
<evidence type="ECO:0000313" key="3">
    <source>
        <dbReference type="Proteomes" id="UP000499080"/>
    </source>
</evidence>
<dbReference type="Gene3D" id="1.25.40.420">
    <property type="match status" value="1"/>
</dbReference>
<dbReference type="PANTHER" id="PTHR24413">
    <property type="entry name" value="SPECKLE-TYPE POZ PROTEIN"/>
    <property type="match status" value="1"/>
</dbReference>
<accession>A0A4Y2NAZ6</accession>
<evidence type="ECO:0000259" key="1">
    <source>
        <dbReference type="PROSITE" id="PS50097"/>
    </source>
</evidence>
<dbReference type="Pfam" id="PF00651">
    <property type="entry name" value="BTB"/>
    <property type="match status" value="1"/>
</dbReference>
<name>A0A4Y2NAZ6_ARAVE</name>
<dbReference type="SUPFAM" id="SSF54695">
    <property type="entry name" value="POZ domain"/>
    <property type="match status" value="1"/>
</dbReference>
<dbReference type="AlphaFoldDB" id="A0A4Y2NAZ6"/>
<proteinExistence type="predicted"/>
<dbReference type="OrthoDB" id="6359816at2759"/>
<feature type="domain" description="BTB" evidence="1">
    <location>
        <begin position="375"/>
        <end position="438"/>
    </location>
</feature>
<dbReference type="Proteomes" id="UP000499080">
    <property type="component" value="Unassembled WGS sequence"/>
</dbReference>
<comment type="caution">
    <text evidence="2">The sequence shown here is derived from an EMBL/GenBank/DDBJ whole genome shotgun (WGS) entry which is preliminary data.</text>
</comment>
<dbReference type="PROSITE" id="PS50097">
    <property type="entry name" value="BTB"/>
    <property type="match status" value="1"/>
</dbReference>
<protein>
    <recommendedName>
        <fullName evidence="1">BTB domain-containing protein</fullName>
    </recommendedName>
</protein>
<evidence type="ECO:0000313" key="2">
    <source>
        <dbReference type="EMBL" id="GBN35829.1"/>
    </source>
</evidence>
<gene>
    <name evidence="2" type="ORF">AVEN_201568_1</name>
</gene>
<dbReference type="CDD" id="cd18186">
    <property type="entry name" value="BTB_POZ_ZBTB_KLHL-like"/>
    <property type="match status" value="1"/>
</dbReference>
<reference evidence="2 3" key="1">
    <citation type="journal article" date="2019" name="Sci. Rep.">
        <title>Orb-weaving spider Araneus ventricosus genome elucidates the spidroin gene catalogue.</title>
        <authorList>
            <person name="Kono N."/>
            <person name="Nakamura H."/>
            <person name="Ohtoshi R."/>
            <person name="Moran D.A.P."/>
            <person name="Shinohara A."/>
            <person name="Yoshida Y."/>
            <person name="Fujiwara M."/>
            <person name="Mori M."/>
            <person name="Tomita M."/>
            <person name="Arakawa K."/>
        </authorList>
    </citation>
    <scope>NUCLEOTIDE SEQUENCE [LARGE SCALE GENOMIC DNA]</scope>
</reference>
<dbReference type="SMART" id="SM00225">
    <property type="entry name" value="BTB"/>
    <property type="match status" value="1"/>
</dbReference>
<sequence>MIPRTLLQVGWPSMVARIVSIRAPHLLRPPLFISMAKSDYFTYVWAVENVNMFYRKPVQSPSFKLPSVKSEFCIELCLEDQNDQDLMSSKLLRKSDDEFVKVNDMDYELSILAFDGSCLIKREFFSSRDKTKHGFYVPRDEVLVQRRSAFLPNNTLTLQCKVSLSKVVNCFARTRIRIEKVSLPCLIKNICSFNKNSKYAAEVRTTFLRNLSIYYEIFWSRCCEEKLKVKLIPDIEYNCDFLEKSDRDAKHAVDCYTLGISLSDALGKEECILDETRLNFRKIYCSSCPHETISLPLTRNMLMAESSKYLTNGALSLNCVFKFYADASMNEIEFKKYGDSDRHEYSSKFLNEGNEESAPTLRDDLRSLYDDHILCDFTIQTEAKLFSVHKSILISRSPIFRSMIMNCVKRDLYISDVDSETMHRFLLYLYTDKVEDMEWENALKLFAVAEQFKIPTLMKKCSLILTEKLTIRNVCDLLLLAYKYNDEEMKSSIRDFISLHDVTIFKSDKWIKMEETNWSIAAETLRLIYFKKECR</sequence>
<dbReference type="Gene3D" id="3.30.710.10">
    <property type="entry name" value="Potassium Channel Kv1.1, Chain A"/>
    <property type="match status" value="1"/>
</dbReference>